<accession>A0ACA9TGJ8</accession>
<keyword evidence="2" id="KW-1185">Reference proteome</keyword>
<comment type="caution">
    <text evidence="1">The sequence shown here is derived from an EMBL/GenBank/DDBJ whole genome shotgun (WGS) entry which is preliminary data.</text>
</comment>
<dbReference type="Proteomes" id="UP000836387">
    <property type="component" value="Unassembled WGS sequence"/>
</dbReference>
<dbReference type="EMBL" id="CADEHS020000004">
    <property type="protein sequence ID" value="CAG9940079.1"/>
    <property type="molecule type" value="Genomic_DNA"/>
</dbReference>
<protein>
    <submittedName>
        <fullName evidence="1">Uncharacterized protein</fullName>
    </submittedName>
</protein>
<sequence length="69" mass="7740">MCQGERENGDLCREEKRERVRNWQSHGHNVSAISATDLSLIFTRFPQCVIGQNPWGAPVRALVNGMSAN</sequence>
<name>A0ACA9TGJ8_BIOOC</name>
<evidence type="ECO:0000313" key="2">
    <source>
        <dbReference type="Proteomes" id="UP000836387"/>
    </source>
</evidence>
<gene>
    <name evidence="1" type="ORF">CRV2_00010409</name>
</gene>
<reference evidence="1" key="2">
    <citation type="submission" date="2021-10" db="EMBL/GenBank/DDBJ databases">
        <authorList>
            <person name="Piombo E."/>
        </authorList>
    </citation>
    <scope>NUCLEOTIDE SEQUENCE</scope>
</reference>
<evidence type="ECO:0000313" key="1">
    <source>
        <dbReference type="EMBL" id="CAG9940079.1"/>
    </source>
</evidence>
<reference evidence="1" key="1">
    <citation type="submission" date="2020-04" db="EMBL/GenBank/DDBJ databases">
        <authorList>
            <person name="Broberg M."/>
        </authorList>
    </citation>
    <scope>NUCLEOTIDE SEQUENCE</scope>
</reference>
<organism evidence="1 2">
    <name type="scientific">Clonostachys rosea f. rosea IK726</name>
    <dbReference type="NCBI Taxonomy" id="1349383"/>
    <lineage>
        <taxon>Eukaryota</taxon>
        <taxon>Fungi</taxon>
        <taxon>Dikarya</taxon>
        <taxon>Ascomycota</taxon>
        <taxon>Pezizomycotina</taxon>
        <taxon>Sordariomycetes</taxon>
        <taxon>Hypocreomycetidae</taxon>
        <taxon>Hypocreales</taxon>
        <taxon>Bionectriaceae</taxon>
        <taxon>Clonostachys</taxon>
    </lineage>
</organism>
<proteinExistence type="predicted"/>